<evidence type="ECO:0000256" key="1">
    <source>
        <dbReference type="ARBA" id="ARBA00004127"/>
    </source>
</evidence>
<evidence type="ECO:0000256" key="4">
    <source>
        <dbReference type="ARBA" id="ARBA00022989"/>
    </source>
</evidence>
<dbReference type="Proteomes" id="UP000460949">
    <property type="component" value="Unassembled WGS sequence"/>
</dbReference>
<sequence length="310" mass="33674">MSQKSALFSIGSGAALWGIIGFFVTYLYNIGFTPAQVVSLRVLSASLLLGGYLLSKGRRYFKIKAGDSRYFIGTGIISIVLFNWCLFSAIEETSISVASILLYTAPAFVTILSRVIFKESLTMRKVSALMITFTGCALVVGIIPHSDQSISMYGLLLGLGSGLFYALYSIFGKFALQHYDSLTVTFYTFAFASIAVVPVSGLWNELPSFLSVSTWIYVLGLGLISTMLPFILYTKGLSFVESSKASIIATIEPVVATLMGFLVFKEQLTFWQYAGVGLVITAVIVVQESKKDSSAIPRETEKSAANQLQG</sequence>
<evidence type="ECO:0000313" key="8">
    <source>
        <dbReference type="EMBL" id="MYL19628.1"/>
    </source>
</evidence>
<feature type="transmembrane region" description="Helical" evidence="6">
    <location>
        <begin position="96"/>
        <end position="117"/>
    </location>
</feature>
<feature type="transmembrane region" description="Helical" evidence="6">
    <location>
        <begin position="7"/>
        <end position="28"/>
    </location>
</feature>
<keyword evidence="4 6" id="KW-1133">Transmembrane helix</keyword>
<dbReference type="Pfam" id="PF00892">
    <property type="entry name" value="EamA"/>
    <property type="match status" value="2"/>
</dbReference>
<evidence type="ECO:0000256" key="3">
    <source>
        <dbReference type="ARBA" id="ARBA00022692"/>
    </source>
</evidence>
<evidence type="ECO:0000256" key="6">
    <source>
        <dbReference type="SAM" id="Phobius"/>
    </source>
</evidence>
<dbReference type="SUPFAM" id="SSF103481">
    <property type="entry name" value="Multidrug resistance efflux transporter EmrE"/>
    <property type="match status" value="2"/>
</dbReference>
<dbReference type="PANTHER" id="PTHR32322:SF2">
    <property type="entry name" value="EAMA DOMAIN-CONTAINING PROTEIN"/>
    <property type="match status" value="1"/>
</dbReference>
<dbReference type="InterPro" id="IPR000620">
    <property type="entry name" value="EamA_dom"/>
</dbReference>
<comment type="subcellular location">
    <subcellularLocation>
        <location evidence="1">Endomembrane system</location>
        <topology evidence="1">Multi-pass membrane protein</topology>
    </subcellularLocation>
</comment>
<feature type="transmembrane region" description="Helical" evidence="6">
    <location>
        <begin position="215"/>
        <end position="233"/>
    </location>
</feature>
<feature type="domain" description="EamA" evidence="7">
    <location>
        <begin position="153"/>
        <end position="286"/>
    </location>
</feature>
<organism evidence="8 9">
    <name type="scientific">Halobacillus litoralis</name>
    <dbReference type="NCBI Taxonomy" id="45668"/>
    <lineage>
        <taxon>Bacteria</taxon>
        <taxon>Bacillati</taxon>
        <taxon>Bacillota</taxon>
        <taxon>Bacilli</taxon>
        <taxon>Bacillales</taxon>
        <taxon>Bacillaceae</taxon>
        <taxon>Halobacillus</taxon>
    </lineage>
</organism>
<feature type="transmembrane region" description="Helical" evidence="6">
    <location>
        <begin position="70"/>
        <end position="90"/>
    </location>
</feature>
<feature type="transmembrane region" description="Helical" evidence="6">
    <location>
        <begin position="245"/>
        <end position="264"/>
    </location>
</feature>
<dbReference type="RefSeq" id="WP_160835998.1">
    <property type="nucleotide sequence ID" value="NZ_WMET01000001.1"/>
</dbReference>
<protein>
    <submittedName>
        <fullName evidence="8">EamA family transporter</fullName>
    </submittedName>
</protein>
<comment type="caution">
    <text evidence="8">The sequence shown here is derived from an EMBL/GenBank/DDBJ whole genome shotgun (WGS) entry which is preliminary data.</text>
</comment>
<keyword evidence="3 6" id="KW-0812">Transmembrane</keyword>
<dbReference type="EMBL" id="WMET01000001">
    <property type="protein sequence ID" value="MYL19628.1"/>
    <property type="molecule type" value="Genomic_DNA"/>
</dbReference>
<evidence type="ECO:0000256" key="2">
    <source>
        <dbReference type="ARBA" id="ARBA00007362"/>
    </source>
</evidence>
<comment type="similarity">
    <text evidence="2">Belongs to the EamA transporter family.</text>
</comment>
<keyword evidence="5 6" id="KW-0472">Membrane</keyword>
<dbReference type="InterPro" id="IPR050638">
    <property type="entry name" value="AA-Vitamin_Transporters"/>
</dbReference>
<dbReference type="GO" id="GO:0016020">
    <property type="term" value="C:membrane"/>
    <property type="evidence" value="ECO:0007669"/>
    <property type="project" value="UniProtKB-SubCell"/>
</dbReference>
<feature type="transmembrane region" description="Helical" evidence="6">
    <location>
        <begin position="34"/>
        <end position="54"/>
    </location>
</feature>
<accession>A0A845DR19</accession>
<dbReference type="PANTHER" id="PTHR32322">
    <property type="entry name" value="INNER MEMBRANE TRANSPORTER"/>
    <property type="match status" value="1"/>
</dbReference>
<gene>
    <name evidence="8" type="ORF">GLW04_06975</name>
</gene>
<reference evidence="8 9" key="1">
    <citation type="submission" date="2019-11" db="EMBL/GenBank/DDBJ databases">
        <title>Genome sequences of 17 halophilic strains isolated from different environments.</title>
        <authorList>
            <person name="Furrow R.E."/>
        </authorList>
    </citation>
    <scope>NUCLEOTIDE SEQUENCE [LARGE SCALE GENOMIC DNA]</scope>
    <source>
        <strain evidence="8 9">22511_23_Filter</strain>
    </source>
</reference>
<feature type="domain" description="EamA" evidence="7">
    <location>
        <begin position="11"/>
        <end position="140"/>
    </location>
</feature>
<name>A0A845DR19_9BACI</name>
<feature type="transmembrane region" description="Helical" evidence="6">
    <location>
        <begin position="150"/>
        <end position="170"/>
    </location>
</feature>
<evidence type="ECO:0000256" key="5">
    <source>
        <dbReference type="ARBA" id="ARBA00023136"/>
    </source>
</evidence>
<feature type="transmembrane region" description="Helical" evidence="6">
    <location>
        <begin position="182"/>
        <end position="203"/>
    </location>
</feature>
<feature type="transmembrane region" description="Helical" evidence="6">
    <location>
        <begin position="270"/>
        <end position="286"/>
    </location>
</feature>
<feature type="transmembrane region" description="Helical" evidence="6">
    <location>
        <begin position="126"/>
        <end position="144"/>
    </location>
</feature>
<evidence type="ECO:0000313" key="9">
    <source>
        <dbReference type="Proteomes" id="UP000460949"/>
    </source>
</evidence>
<dbReference type="Gene3D" id="1.10.3730.20">
    <property type="match status" value="2"/>
</dbReference>
<proteinExistence type="inferred from homology"/>
<dbReference type="InterPro" id="IPR037185">
    <property type="entry name" value="EmrE-like"/>
</dbReference>
<evidence type="ECO:0000259" key="7">
    <source>
        <dbReference type="Pfam" id="PF00892"/>
    </source>
</evidence>
<dbReference type="AlphaFoldDB" id="A0A845DR19"/>